<dbReference type="PANTHER" id="PTHR10671:SF108">
    <property type="entry name" value="CLAUDIN FAMILY PROTEIN-RELATED"/>
    <property type="match status" value="1"/>
</dbReference>
<feature type="transmembrane region" description="Helical" evidence="5">
    <location>
        <begin position="135"/>
        <end position="165"/>
    </location>
</feature>
<evidence type="ECO:0000313" key="6">
    <source>
        <dbReference type="EMBL" id="CAD2168337.1"/>
    </source>
</evidence>
<evidence type="ECO:0000256" key="4">
    <source>
        <dbReference type="ARBA" id="ARBA00023136"/>
    </source>
</evidence>
<organism evidence="6 7">
    <name type="scientific">Meloidogyne enterolobii</name>
    <name type="common">Root-knot nematode worm</name>
    <name type="synonym">Meloidogyne mayaguensis</name>
    <dbReference type="NCBI Taxonomy" id="390850"/>
    <lineage>
        <taxon>Eukaryota</taxon>
        <taxon>Metazoa</taxon>
        <taxon>Ecdysozoa</taxon>
        <taxon>Nematoda</taxon>
        <taxon>Chromadorea</taxon>
        <taxon>Rhabditida</taxon>
        <taxon>Tylenchina</taxon>
        <taxon>Tylenchomorpha</taxon>
        <taxon>Tylenchoidea</taxon>
        <taxon>Meloidogynidae</taxon>
        <taxon>Meloidogyninae</taxon>
        <taxon>Meloidogyne</taxon>
    </lineage>
</organism>
<evidence type="ECO:0000313" key="7">
    <source>
        <dbReference type="Proteomes" id="UP000580250"/>
    </source>
</evidence>
<dbReference type="InterPro" id="IPR050579">
    <property type="entry name" value="PMP-22/EMP/MP20-like"/>
</dbReference>
<keyword evidence="4 5" id="KW-0472">Membrane</keyword>
<comment type="caution">
    <text evidence="6">The sequence shown here is derived from an EMBL/GenBank/DDBJ whole genome shotgun (WGS) entry which is preliminary data.</text>
</comment>
<reference evidence="6 7" key="1">
    <citation type="submission" date="2020-08" db="EMBL/GenBank/DDBJ databases">
        <authorList>
            <person name="Koutsovoulos G."/>
            <person name="Danchin GJ E."/>
        </authorList>
    </citation>
    <scope>NUCLEOTIDE SEQUENCE [LARGE SCALE GENOMIC DNA]</scope>
</reference>
<evidence type="ECO:0000256" key="2">
    <source>
        <dbReference type="ARBA" id="ARBA00022692"/>
    </source>
</evidence>
<feature type="transmembrane region" description="Helical" evidence="5">
    <location>
        <begin position="225"/>
        <end position="249"/>
    </location>
</feature>
<keyword evidence="2 5" id="KW-0812">Transmembrane</keyword>
<name>A0A6V7V0G0_MELEN</name>
<dbReference type="Pfam" id="PF07062">
    <property type="entry name" value="Clc-like"/>
    <property type="match status" value="1"/>
</dbReference>
<gene>
    <name evidence="6" type="ORF">MENT_LOCUS19698</name>
</gene>
<dbReference type="GO" id="GO:0005886">
    <property type="term" value="C:plasma membrane"/>
    <property type="evidence" value="ECO:0007669"/>
    <property type="project" value="TreeGrafter"/>
</dbReference>
<evidence type="ECO:0000256" key="1">
    <source>
        <dbReference type="ARBA" id="ARBA00004141"/>
    </source>
</evidence>
<dbReference type="AlphaFoldDB" id="A0A6V7V0G0"/>
<dbReference type="Proteomes" id="UP000580250">
    <property type="component" value="Unassembled WGS sequence"/>
</dbReference>
<feature type="transmembrane region" description="Helical" evidence="5">
    <location>
        <begin position="172"/>
        <end position="193"/>
    </location>
</feature>
<accession>A0A6V7V0G0</accession>
<dbReference type="EMBL" id="CAJEWN010000139">
    <property type="protein sequence ID" value="CAD2168337.1"/>
    <property type="molecule type" value="Genomic_DNA"/>
</dbReference>
<sequence>MNYSALRVCRLVSLAFSMLFCLIGVVLLIISIATPSWLIVQYRLSNGAIEEHRHGLWLDCVLRGNDLYSSQNSYFPSYGSAGDQCEYKWVNIDSFTPYAISSAGGPPMDSYYGRSGVNAYAMSTMFENDFAQHRFLAWHISTLVLLSIAITAGIFALFASCCVLWTGLCAPFVATLEFIAFICSTIGCIIFFINANRPEIRYVQIPTSAERWKINEQIRGFSFDLTFASIFIFLFAFIIGVLSTITVFVNANRDHHRRHLIRKTFPKTEIATVSSPAIDTSSSTAVATFGNEHSRPASPGIAV</sequence>
<feature type="transmembrane region" description="Helical" evidence="5">
    <location>
        <begin position="12"/>
        <end position="33"/>
    </location>
</feature>
<dbReference type="OrthoDB" id="5892363at2759"/>
<keyword evidence="3 5" id="KW-1133">Transmembrane helix</keyword>
<comment type="subcellular location">
    <subcellularLocation>
        <location evidence="1">Membrane</location>
        <topology evidence="1">Multi-pass membrane protein</topology>
    </subcellularLocation>
</comment>
<evidence type="ECO:0000256" key="3">
    <source>
        <dbReference type="ARBA" id="ARBA00022989"/>
    </source>
</evidence>
<evidence type="ECO:0000256" key="5">
    <source>
        <dbReference type="SAM" id="Phobius"/>
    </source>
</evidence>
<dbReference type="InterPro" id="IPR010761">
    <property type="entry name" value="Clc_prot-like"/>
</dbReference>
<dbReference type="PANTHER" id="PTHR10671">
    <property type="entry name" value="EPITHELIAL MEMBRANE PROTEIN-RELATED"/>
    <property type="match status" value="1"/>
</dbReference>
<proteinExistence type="predicted"/>
<dbReference type="Gene3D" id="1.20.140.150">
    <property type="match status" value="1"/>
</dbReference>
<protein>
    <submittedName>
        <fullName evidence="6">Uncharacterized protein</fullName>
    </submittedName>
</protein>